<evidence type="ECO:0000313" key="2">
    <source>
        <dbReference type="EMBL" id="GAA1408617.1"/>
    </source>
</evidence>
<dbReference type="RefSeq" id="WP_344342844.1">
    <property type="nucleotide sequence ID" value="NZ_BAAAKJ010000344.1"/>
</dbReference>
<sequence>MRTEATQRIELVFGLFDANGNGVIDIGDFDLMSKRVVEAAFDADESAKDAIRAAFRRYWVTLETELDTNGDGVVTREEFRGFVLSPERFGPTIGQFADALAALGDPDGDGLVERPLFTALMTAIGFGRTNIDALFDAFEPTADDRVPVATWAEGIRDYYAPDKAGIPGDHLVGNPAT</sequence>
<dbReference type="InterPro" id="IPR018247">
    <property type="entry name" value="EF_Hand_1_Ca_BS"/>
</dbReference>
<proteinExistence type="predicted"/>
<dbReference type="PROSITE" id="PS00018">
    <property type="entry name" value="EF_HAND_1"/>
    <property type="match status" value="2"/>
</dbReference>
<organism evidence="2 3">
    <name type="scientific">Kitasatospora putterlickiae</name>
    <dbReference type="NCBI Taxonomy" id="221725"/>
    <lineage>
        <taxon>Bacteria</taxon>
        <taxon>Bacillati</taxon>
        <taxon>Actinomycetota</taxon>
        <taxon>Actinomycetes</taxon>
        <taxon>Kitasatosporales</taxon>
        <taxon>Streptomycetaceae</taxon>
        <taxon>Kitasatospora</taxon>
    </lineage>
</organism>
<dbReference type="SUPFAM" id="SSF47473">
    <property type="entry name" value="EF-hand"/>
    <property type="match status" value="1"/>
</dbReference>
<feature type="domain" description="EF-hand" evidence="1">
    <location>
        <begin position="4"/>
        <end position="39"/>
    </location>
</feature>
<evidence type="ECO:0000313" key="3">
    <source>
        <dbReference type="Proteomes" id="UP001499863"/>
    </source>
</evidence>
<dbReference type="InterPro" id="IPR011992">
    <property type="entry name" value="EF-hand-dom_pair"/>
</dbReference>
<dbReference type="Pfam" id="PF13499">
    <property type="entry name" value="EF-hand_7"/>
    <property type="match status" value="1"/>
</dbReference>
<accession>A0ABN1YGW7</accession>
<comment type="caution">
    <text evidence="2">The sequence shown here is derived from an EMBL/GenBank/DDBJ whole genome shotgun (WGS) entry which is preliminary data.</text>
</comment>
<dbReference type="Proteomes" id="UP001499863">
    <property type="component" value="Unassembled WGS sequence"/>
</dbReference>
<protein>
    <submittedName>
        <fullName evidence="2">EF-hand domain-containing protein</fullName>
    </submittedName>
</protein>
<dbReference type="InterPro" id="IPR002048">
    <property type="entry name" value="EF_hand_dom"/>
</dbReference>
<dbReference type="EMBL" id="BAAAKJ010000344">
    <property type="protein sequence ID" value="GAA1408617.1"/>
    <property type="molecule type" value="Genomic_DNA"/>
</dbReference>
<reference evidence="2 3" key="1">
    <citation type="journal article" date="2019" name="Int. J. Syst. Evol. Microbiol.">
        <title>The Global Catalogue of Microorganisms (GCM) 10K type strain sequencing project: providing services to taxonomists for standard genome sequencing and annotation.</title>
        <authorList>
            <consortium name="The Broad Institute Genomics Platform"/>
            <consortium name="The Broad Institute Genome Sequencing Center for Infectious Disease"/>
            <person name="Wu L."/>
            <person name="Ma J."/>
        </authorList>
    </citation>
    <scope>NUCLEOTIDE SEQUENCE [LARGE SCALE GENOMIC DNA]</scope>
    <source>
        <strain evidence="2 3">JCM 12393</strain>
    </source>
</reference>
<keyword evidence="3" id="KW-1185">Reference proteome</keyword>
<dbReference type="Gene3D" id="1.10.238.10">
    <property type="entry name" value="EF-hand"/>
    <property type="match status" value="1"/>
</dbReference>
<evidence type="ECO:0000259" key="1">
    <source>
        <dbReference type="PROSITE" id="PS50222"/>
    </source>
</evidence>
<name>A0ABN1YGW7_9ACTN</name>
<feature type="domain" description="EF-hand" evidence="1">
    <location>
        <begin position="65"/>
        <end position="89"/>
    </location>
</feature>
<dbReference type="PROSITE" id="PS50222">
    <property type="entry name" value="EF_HAND_2"/>
    <property type="match status" value="2"/>
</dbReference>
<gene>
    <name evidence="2" type="ORF">GCM10009639_58490</name>
</gene>